<dbReference type="GO" id="GO:0006897">
    <property type="term" value="P:endocytosis"/>
    <property type="evidence" value="ECO:0007669"/>
    <property type="project" value="UniProtKB-KW"/>
</dbReference>
<dbReference type="PROSITE" id="PS01187">
    <property type="entry name" value="EGF_CA"/>
    <property type="match status" value="2"/>
</dbReference>
<dbReference type="SMART" id="SM00179">
    <property type="entry name" value="EGF_CA"/>
    <property type="match status" value="5"/>
</dbReference>
<dbReference type="Gene3D" id="2.10.25.10">
    <property type="entry name" value="Laminin"/>
    <property type="match status" value="6"/>
</dbReference>
<dbReference type="GO" id="GO:0005509">
    <property type="term" value="F:calcium ion binding"/>
    <property type="evidence" value="ECO:0007669"/>
    <property type="project" value="InterPro"/>
</dbReference>
<comment type="caution">
    <text evidence="16">The sequence shown here is derived from an EMBL/GenBank/DDBJ whole genome shotgun (WGS) entry which is preliminary data.</text>
</comment>
<keyword evidence="6" id="KW-0677">Repeat</keyword>
<dbReference type="PROSITE" id="PS51233">
    <property type="entry name" value="VWFD"/>
    <property type="match status" value="1"/>
</dbReference>
<keyword evidence="17" id="KW-1185">Reference proteome</keyword>
<dbReference type="SMART" id="SM00216">
    <property type="entry name" value="VWD"/>
    <property type="match status" value="1"/>
</dbReference>
<comment type="caution">
    <text evidence="12">Lacks conserved residue(s) required for the propagation of feature annotation.</text>
</comment>
<dbReference type="InterPro" id="IPR009030">
    <property type="entry name" value="Growth_fac_rcpt_cys_sf"/>
</dbReference>
<dbReference type="PROSITE" id="PS50026">
    <property type="entry name" value="EGF_3"/>
    <property type="match status" value="2"/>
</dbReference>
<dbReference type="PANTHER" id="PTHR13802">
    <property type="entry name" value="MUCIN 4-RELATED"/>
    <property type="match status" value="1"/>
</dbReference>
<evidence type="ECO:0000256" key="10">
    <source>
        <dbReference type="ARBA" id="ARBA00023170"/>
    </source>
</evidence>
<evidence type="ECO:0000256" key="9">
    <source>
        <dbReference type="ARBA" id="ARBA00023157"/>
    </source>
</evidence>
<evidence type="ECO:0000256" key="6">
    <source>
        <dbReference type="ARBA" id="ARBA00022737"/>
    </source>
</evidence>
<keyword evidence="8" id="KW-0472">Membrane</keyword>
<dbReference type="InterPro" id="IPR005533">
    <property type="entry name" value="AMOP_dom"/>
</dbReference>
<dbReference type="InterPro" id="IPR003886">
    <property type="entry name" value="NIDO_dom"/>
</dbReference>
<feature type="domain" description="AMOP" evidence="14">
    <location>
        <begin position="106"/>
        <end position="236"/>
    </location>
</feature>
<dbReference type="Pfam" id="PF00094">
    <property type="entry name" value="VWD"/>
    <property type="match status" value="1"/>
</dbReference>
<dbReference type="FunFam" id="2.10.25.10:FF:000038">
    <property type="entry name" value="Fibrillin 2"/>
    <property type="match status" value="1"/>
</dbReference>
<feature type="domain" description="EGF-like" evidence="13">
    <location>
        <begin position="920"/>
        <end position="960"/>
    </location>
</feature>
<keyword evidence="11" id="KW-0325">Glycoprotein</keyword>
<keyword evidence="3" id="KW-0254">Endocytosis</keyword>
<keyword evidence="5" id="KW-0732">Signal</keyword>
<dbReference type="PANTHER" id="PTHR13802:SF52">
    <property type="entry name" value="MUCIN-4"/>
    <property type="match status" value="1"/>
</dbReference>
<evidence type="ECO:0000313" key="17">
    <source>
        <dbReference type="Proteomes" id="UP001209878"/>
    </source>
</evidence>
<dbReference type="EMBL" id="JAODUO010001002">
    <property type="protein sequence ID" value="KAK2172014.1"/>
    <property type="molecule type" value="Genomic_DNA"/>
</dbReference>
<dbReference type="PROSITE" id="PS50856">
    <property type="entry name" value="AMOP"/>
    <property type="match status" value="1"/>
</dbReference>
<sequence length="971" mass="109023">MVITWSRVTPRMYYWDFDSPNTFQLVIAYDPSRYQTFVMYIYKELGWDHQYFVRVSMIGYFSYKYTDENALQLAPSGKSTAFRMHERYGNKGEQGRYMFRVASGSHEVNYDQKCYNWHAAEMRRWRLVLFYWLWTRPCPCDKRLAWMDGRWRADYIQYYNTRGEKMCYYERIPRWQSAQECCYTRLGSLVNSHDGRGGHTFYFHPRWPKQHHKYDVLPKQWCCQFSDNCELFYSVRPTDYCYGYMPLFIGWFYGDPHIRTLDGFQYTFNGLGEYTLIETTHGNFTLQGRTAKARDANGTETDATVFSAFAARDSDSDTVHVEMTSERKGLDVFVAAQNVSNWFNDANVTNDKEFRNVIITKKTITEIEVSFKSGLSLTIGVSAEQLDITVGAPDTFKNQTKGLMGVFNGDPMDDLLPPGVNAVALSNSSSEKTIFNEFGELWRIQPADSLFYYAPGESYLTFARTDFKPLFLEDVRSRMTDEQWATAKQTCQDNKECLFDYAITGKEEAAVATLATNSKNEQNVATLSNRSPNITVDKVFNVTVGQENVLTVVTSDPDGDEVDVTLNSTLTTSATFNKEVYRWTPDSMRPVNISFSVSDGKGGVAAAEVSINLCNCSGSGHGECLFDLLADGYELKQTFRIVQCNCSTGWEGDHCESDYDGCQDNPCTAGTNCTDASPDEEVSSGRPYSCSECPEGTEKDGEKCLPINECDPNNRRDNCEQICVDIDKESGYTCACNAGYRLADNLRNCSDVDECQEGTAGCDQNCQNTNGSYACSCIDGYTLNHDNTSCDITGNMKEECNKLDCSYGCREKETNTYVCFCKSGFALSGDNKSCEDVDECAKGTAGCKHKCTNTEGSFNCSCSDGFQLMNDMKGCQACPSGTWGKDCKSDCNCRDSDTTCNVTTGCVACLDGFIGGDCHDIDECSESNPCDDHATCDNTVGTFKCVCHTGYTQYNATVCEGKSIPKCNYDI</sequence>
<comment type="subcellular location">
    <subcellularLocation>
        <location evidence="1">Membrane</location>
        <topology evidence="1">Single-pass type I membrane protein</topology>
    </subcellularLocation>
</comment>
<dbReference type="Pfam" id="PF06119">
    <property type="entry name" value="NIDO"/>
    <property type="match status" value="1"/>
</dbReference>
<keyword evidence="4" id="KW-0812">Transmembrane</keyword>
<dbReference type="InterPro" id="IPR000742">
    <property type="entry name" value="EGF"/>
</dbReference>
<dbReference type="Proteomes" id="UP001209878">
    <property type="component" value="Unassembled WGS sequence"/>
</dbReference>
<feature type="domain" description="EGF-like" evidence="13">
    <location>
        <begin position="836"/>
        <end position="876"/>
    </location>
</feature>
<keyword evidence="9" id="KW-1015">Disulfide bond</keyword>
<evidence type="ECO:0000259" key="14">
    <source>
        <dbReference type="PROSITE" id="PS50856"/>
    </source>
</evidence>
<evidence type="ECO:0000256" key="7">
    <source>
        <dbReference type="ARBA" id="ARBA00022989"/>
    </source>
</evidence>
<dbReference type="AlphaFoldDB" id="A0AAD9NLX4"/>
<evidence type="ECO:0000259" key="13">
    <source>
        <dbReference type="PROSITE" id="PS50026"/>
    </source>
</evidence>
<evidence type="ECO:0000256" key="2">
    <source>
        <dbReference type="ARBA" id="ARBA00022536"/>
    </source>
</evidence>
<evidence type="ECO:0000256" key="8">
    <source>
        <dbReference type="ARBA" id="ARBA00023136"/>
    </source>
</evidence>
<dbReference type="InterPro" id="IPR018097">
    <property type="entry name" value="EGF_Ca-bd_CS"/>
</dbReference>
<dbReference type="Pfam" id="PF17963">
    <property type="entry name" value="Big_9"/>
    <property type="match status" value="1"/>
</dbReference>
<dbReference type="InterPro" id="IPR000152">
    <property type="entry name" value="EGF-type_Asp/Asn_hydroxyl_site"/>
</dbReference>
<dbReference type="InterPro" id="IPR051495">
    <property type="entry name" value="Epithelial_Barrier/Signaling"/>
</dbReference>
<dbReference type="PROSITE" id="PS01186">
    <property type="entry name" value="EGF_2"/>
    <property type="match status" value="5"/>
</dbReference>
<keyword evidence="2 12" id="KW-0245">EGF-like domain</keyword>
<gene>
    <name evidence="16" type="ORF">NP493_1002g01061</name>
</gene>
<feature type="domain" description="VWFD" evidence="15">
    <location>
        <begin position="248"/>
        <end position="450"/>
    </location>
</feature>
<dbReference type="Pfam" id="PF23263">
    <property type="entry name" value="C8-3_MUC4"/>
    <property type="match status" value="1"/>
</dbReference>
<dbReference type="CDD" id="cd00054">
    <property type="entry name" value="EGF_CA"/>
    <property type="match status" value="1"/>
</dbReference>
<evidence type="ECO:0000256" key="12">
    <source>
        <dbReference type="PROSITE-ProRule" id="PRU00076"/>
    </source>
</evidence>
<keyword evidence="10" id="KW-0675">Receptor</keyword>
<dbReference type="PROSITE" id="PS00022">
    <property type="entry name" value="EGF_1"/>
    <property type="match status" value="1"/>
</dbReference>
<evidence type="ECO:0000256" key="11">
    <source>
        <dbReference type="ARBA" id="ARBA00023180"/>
    </source>
</evidence>
<dbReference type="InterPro" id="IPR056619">
    <property type="entry name" value="C8-3_MUC4"/>
</dbReference>
<dbReference type="Pfam" id="PF07645">
    <property type="entry name" value="EGF_CA"/>
    <property type="match status" value="3"/>
</dbReference>
<accession>A0AAD9NLX4</accession>
<evidence type="ECO:0000256" key="1">
    <source>
        <dbReference type="ARBA" id="ARBA00004479"/>
    </source>
</evidence>
<protein>
    <recommendedName>
        <fullName evidence="18">Mucin-like protein</fullName>
    </recommendedName>
</protein>
<dbReference type="FunFam" id="2.10.25.10:FF:000009">
    <property type="entry name" value="Low-density lipoprotein receptor isoform 1"/>
    <property type="match status" value="1"/>
</dbReference>
<reference evidence="16" key="1">
    <citation type="journal article" date="2023" name="Mol. Biol. Evol.">
        <title>Third-Generation Sequencing Reveals the Adaptive Role of the Epigenome in Three Deep-Sea Polychaetes.</title>
        <authorList>
            <person name="Perez M."/>
            <person name="Aroh O."/>
            <person name="Sun Y."/>
            <person name="Lan Y."/>
            <person name="Juniper S.K."/>
            <person name="Young C.R."/>
            <person name="Angers B."/>
            <person name="Qian P.Y."/>
        </authorList>
    </citation>
    <scope>NUCLEOTIDE SEQUENCE</scope>
    <source>
        <strain evidence="16">R07B-5</strain>
    </source>
</reference>
<dbReference type="InterPro" id="IPR001846">
    <property type="entry name" value="VWF_type-D"/>
</dbReference>
<evidence type="ECO:0008006" key="18">
    <source>
        <dbReference type="Google" id="ProtNLM"/>
    </source>
</evidence>
<dbReference type="SUPFAM" id="SSF57196">
    <property type="entry name" value="EGF/Laminin"/>
    <property type="match status" value="3"/>
</dbReference>
<dbReference type="GO" id="GO:0007160">
    <property type="term" value="P:cell-matrix adhesion"/>
    <property type="evidence" value="ECO:0007669"/>
    <property type="project" value="InterPro"/>
</dbReference>
<evidence type="ECO:0000256" key="5">
    <source>
        <dbReference type="ARBA" id="ARBA00022729"/>
    </source>
</evidence>
<evidence type="ECO:0000256" key="3">
    <source>
        <dbReference type="ARBA" id="ARBA00022583"/>
    </source>
</evidence>
<dbReference type="GO" id="GO:0016020">
    <property type="term" value="C:membrane"/>
    <property type="evidence" value="ECO:0007669"/>
    <property type="project" value="UniProtKB-SubCell"/>
</dbReference>
<dbReference type="PROSITE" id="PS00010">
    <property type="entry name" value="ASX_HYDROXYL"/>
    <property type="match status" value="2"/>
</dbReference>
<dbReference type="InterPro" id="IPR001881">
    <property type="entry name" value="EGF-like_Ca-bd_dom"/>
</dbReference>
<keyword evidence="7" id="KW-1133">Transmembrane helix</keyword>
<name>A0AAD9NLX4_RIDPI</name>
<dbReference type="SMART" id="SM00723">
    <property type="entry name" value="AMOP"/>
    <property type="match status" value="1"/>
</dbReference>
<evidence type="ECO:0000313" key="16">
    <source>
        <dbReference type="EMBL" id="KAK2172014.1"/>
    </source>
</evidence>
<evidence type="ECO:0000259" key="15">
    <source>
        <dbReference type="PROSITE" id="PS51233"/>
    </source>
</evidence>
<organism evidence="16 17">
    <name type="scientific">Ridgeia piscesae</name>
    <name type="common">Tubeworm</name>
    <dbReference type="NCBI Taxonomy" id="27915"/>
    <lineage>
        <taxon>Eukaryota</taxon>
        <taxon>Metazoa</taxon>
        <taxon>Spiralia</taxon>
        <taxon>Lophotrochozoa</taxon>
        <taxon>Annelida</taxon>
        <taxon>Polychaeta</taxon>
        <taxon>Sedentaria</taxon>
        <taxon>Canalipalpata</taxon>
        <taxon>Sabellida</taxon>
        <taxon>Siboglinidae</taxon>
        <taxon>Ridgeia</taxon>
    </lineage>
</organism>
<dbReference type="SMART" id="SM00181">
    <property type="entry name" value="EGF"/>
    <property type="match status" value="8"/>
</dbReference>
<evidence type="ECO:0000256" key="4">
    <source>
        <dbReference type="ARBA" id="ARBA00022692"/>
    </source>
</evidence>
<dbReference type="InterPro" id="IPR049883">
    <property type="entry name" value="NOTCH1_EGF-like"/>
</dbReference>
<proteinExistence type="predicted"/>
<dbReference type="SUPFAM" id="SSF57184">
    <property type="entry name" value="Growth factor receptor domain"/>
    <property type="match status" value="1"/>
</dbReference>